<accession>A0AA38IIW5</accession>
<protein>
    <recommendedName>
        <fullName evidence="3">Methyltransferase domain-containing protein</fullName>
    </recommendedName>
</protein>
<gene>
    <name evidence="4" type="ORF">Zmor_009335</name>
</gene>
<sequence length="277" mass="31793">MNDDALRYSKHSGLHKAAATTVLDENLKFLKCEDGDCIMDVGAGEGSVTLEVLFPKLPNNFKKLVLCDVSSGLLDFAKNRTDDERIDFFEMDIGTSAIPDHFRQYFNQIFSFHSLNWIGDWDKHVQAMKNIFDMLKPGGGGILFIVLTRVPLFDVWKNLAKTEKWAPHFKNLAEVVSPYCDVKDPADKLKTCLENIGFVVHVCKNEDCLYTFPTFQYFFNIALSVNPFFESISEAERAEYEQDYEKELRKHPKVVHENENGKVQFLYERIVVCGIKP</sequence>
<dbReference type="GO" id="GO:0008168">
    <property type="term" value="F:methyltransferase activity"/>
    <property type="evidence" value="ECO:0007669"/>
    <property type="project" value="UniProtKB-KW"/>
</dbReference>
<organism evidence="4 5">
    <name type="scientific">Zophobas morio</name>
    <dbReference type="NCBI Taxonomy" id="2755281"/>
    <lineage>
        <taxon>Eukaryota</taxon>
        <taxon>Metazoa</taxon>
        <taxon>Ecdysozoa</taxon>
        <taxon>Arthropoda</taxon>
        <taxon>Hexapoda</taxon>
        <taxon>Insecta</taxon>
        <taxon>Pterygota</taxon>
        <taxon>Neoptera</taxon>
        <taxon>Endopterygota</taxon>
        <taxon>Coleoptera</taxon>
        <taxon>Polyphaga</taxon>
        <taxon>Cucujiformia</taxon>
        <taxon>Tenebrionidae</taxon>
        <taxon>Zophobas</taxon>
    </lineage>
</organism>
<dbReference type="Gene3D" id="3.40.50.150">
    <property type="entry name" value="Vaccinia Virus protein VP39"/>
    <property type="match status" value="1"/>
</dbReference>
<dbReference type="GO" id="GO:0032259">
    <property type="term" value="P:methylation"/>
    <property type="evidence" value="ECO:0007669"/>
    <property type="project" value="UniProtKB-KW"/>
</dbReference>
<comment type="caution">
    <text evidence="4">The sequence shown here is derived from an EMBL/GenBank/DDBJ whole genome shotgun (WGS) entry which is preliminary data.</text>
</comment>
<dbReference type="PANTHER" id="PTHR43861:SF1">
    <property type="entry name" value="TRANS-ACONITATE 2-METHYLTRANSFERASE"/>
    <property type="match status" value="1"/>
</dbReference>
<keyword evidence="5" id="KW-1185">Reference proteome</keyword>
<dbReference type="InterPro" id="IPR029063">
    <property type="entry name" value="SAM-dependent_MTases_sf"/>
</dbReference>
<dbReference type="EMBL" id="JALNTZ010000003">
    <property type="protein sequence ID" value="KAJ3657540.1"/>
    <property type="molecule type" value="Genomic_DNA"/>
</dbReference>
<evidence type="ECO:0000259" key="3">
    <source>
        <dbReference type="Pfam" id="PF13649"/>
    </source>
</evidence>
<name>A0AA38IIW5_9CUCU</name>
<evidence type="ECO:0000256" key="1">
    <source>
        <dbReference type="ARBA" id="ARBA00022603"/>
    </source>
</evidence>
<keyword evidence="1" id="KW-0489">Methyltransferase</keyword>
<feature type="domain" description="Methyltransferase" evidence="3">
    <location>
        <begin position="38"/>
        <end position="139"/>
    </location>
</feature>
<dbReference type="SUPFAM" id="SSF53335">
    <property type="entry name" value="S-adenosyl-L-methionine-dependent methyltransferases"/>
    <property type="match status" value="1"/>
</dbReference>
<reference evidence="4" key="1">
    <citation type="journal article" date="2023" name="G3 (Bethesda)">
        <title>Whole genome assemblies of Zophobas morio and Tenebrio molitor.</title>
        <authorList>
            <person name="Kaur S."/>
            <person name="Stinson S.A."/>
            <person name="diCenzo G.C."/>
        </authorList>
    </citation>
    <scope>NUCLEOTIDE SEQUENCE</scope>
    <source>
        <strain evidence="4">QUZm001</strain>
    </source>
</reference>
<dbReference type="PANTHER" id="PTHR43861">
    <property type="entry name" value="TRANS-ACONITATE 2-METHYLTRANSFERASE-RELATED"/>
    <property type="match status" value="1"/>
</dbReference>
<evidence type="ECO:0000313" key="4">
    <source>
        <dbReference type="EMBL" id="KAJ3657540.1"/>
    </source>
</evidence>
<dbReference type="Pfam" id="PF13649">
    <property type="entry name" value="Methyltransf_25"/>
    <property type="match status" value="1"/>
</dbReference>
<evidence type="ECO:0000256" key="2">
    <source>
        <dbReference type="ARBA" id="ARBA00022679"/>
    </source>
</evidence>
<evidence type="ECO:0000313" key="5">
    <source>
        <dbReference type="Proteomes" id="UP001168821"/>
    </source>
</evidence>
<dbReference type="InterPro" id="IPR041698">
    <property type="entry name" value="Methyltransf_25"/>
</dbReference>
<dbReference type="AlphaFoldDB" id="A0AA38IIW5"/>
<keyword evidence="2" id="KW-0808">Transferase</keyword>
<dbReference type="Proteomes" id="UP001168821">
    <property type="component" value="Unassembled WGS sequence"/>
</dbReference>
<proteinExistence type="predicted"/>